<keyword evidence="4" id="KW-1185">Reference proteome</keyword>
<evidence type="ECO:0000259" key="2">
    <source>
        <dbReference type="Pfam" id="PF04167"/>
    </source>
</evidence>
<dbReference type="InterPro" id="IPR035930">
    <property type="entry name" value="FomD-like_sf"/>
</dbReference>
<evidence type="ECO:0000256" key="1">
    <source>
        <dbReference type="ARBA" id="ARBA00022801"/>
    </source>
</evidence>
<dbReference type="GO" id="GO:0016787">
    <property type="term" value="F:hydrolase activity"/>
    <property type="evidence" value="ECO:0007669"/>
    <property type="project" value="UniProtKB-KW"/>
</dbReference>
<organism evidence="3 4">
    <name type="scientific">Krasilnikovia cinnamomea</name>
    <dbReference type="NCBI Taxonomy" id="349313"/>
    <lineage>
        <taxon>Bacteria</taxon>
        <taxon>Bacillati</taxon>
        <taxon>Actinomycetota</taxon>
        <taxon>Actinomycetes</taxon>
        <taxon>Micromonosporales</taxon>
        <taxon>Micromonosporaceae</taxon>
        <taxon>Krasilnikovia</taxon>
    </lineage>
</organism>
<dbReference type="OrthoDB" id="3815685at2"/>
<evidence type="ECO:0000313" key="4">
    <source>
        <dbReference type="Proteomes" id="UP000292564"/>
    </source>
</evidence>
<keyword evidence="1" id="KW-0378">Hydrolase</keyword>
<dbReference type="Pfam" id="PF04167">
    <property type="entry name" value="DUF402"/>
    <property type="match status" value="1"/>
</dbReference>
<feature type="domain" description="DUF402" evidence="2">
    <location>
        <begin position="57"/>
        <end position="176"/>
    </location>
</feature>
<dbReference type="SUPFAM" id="SSF159234">
    <property type="entry name" value="FomD-like"/>
    <property type="match status" value="1"/>
</dbReference>
<evidence type="ECO:0000313" key="3">
    <source>
        <dbReference type="EMBL" id="RZU49094.1"/>
    </source>
</evidence>
<dbReference type="AlphaFoldDB" id="A0A4Q7ZFJ1"/>
<dbReference type="InterPro" id="IPR007295">
    <property type="entry name" value="DUF402"/>
</dbReference>
<name>A0A4Q7ZFJ1_9ACTN</name>
<dbReference type="PANTHER" id="PTHR39159">
    <property type="match status" value="1"/>
</dbReference>
<dbReference type="RefSeq" id="WP_130508228.1">
    <property type="nucleotide sequence ID" value="NZ_SHKY01000001.1"/>
</dbReference>
<gene>
    <name evidence="3" type="ORF">EV385_0829</name>
</gene>
<dbReference type="EMBL" id="SHKY01000001">
    <property type="protein sequence ID" value="RZU49094.1"/>
    <property type="molecule type" value="Genomic_DNA"/>
</dbReference>
<sequence>MSFEPGQVITRRYRRAARYTWVQPMRVISDDETGLLLWHPAGSDFARLIDADGNTQHELPVDQMRDPKLVVRAWQDYDILVLMPPGASHSVWWFFRNGEFDSWYVNLEDPYVRMPDGVDTADLVLDIVVDPQRRWEWKDVEEFDLRIGNPLYFDADQAADIRAEGERVVKLIEAGDFPFDGTHTGFRPEPGWPELRLPKA</sequence>
<dbReference type="Gene3D" id="2.40.380.10">
    <property type="entry name" value="FomD-like"/>
    <property type="match status" value="1"/>
</dbReference>
<dbReference type="InterPro" id="IPR050212">
    <property type="entry name" value="Ntdp-like"/>
</dbReference>
<reference evidence="3 4" key="1">
    <citation type="submission" date="2019-02" db="EMBL/GenBank/DDBJ databases">
        <title>Sequencing the genomes of 1000 actinobacteria strains.</title>
        <authorList>
            <person name="Klenk H.-P."/>
        </authorList>
    </citation>
    <scope>NUCLEOTIDE SEQUENCE [LARGE SCALE GENOMIC DNA]</scope>
    <source>
        <strain evidence="3 4">DSM 45162</strain>
    </source>
</reference>
<accession>A0A4Q7ZFJ1</accession>
<proteinExistence type="predicted"/>
<protein>
    <submittedName>
        <fullName evidence="3">Uncharacterized protein DUF402</fullName>
    </submittedName>
</protein>
<dbReference type="Proteomes" id="UP000292564">
    <property type="component" value="Unassembled WGS sequence"/>
</dbReference>
<dbReference type="PANTHER" id="PTHR39159:SF1">
    <property type="entry name" value="UPF0374 PROTEIN YGAC"/>
    <property type="match status" value="1"/>
</dbReference>
<comment type="caution">
    <text evidence="3">The sequence shown here is derived from an EMBL/GenBank/DDBJ whole genome shotgun (WGS) entry which is preliminary data.</text>
</comment>